<proteinExistence type="inferred from homology"/>
<evidence type="ECO:0000259" key="6">
    <source>
        <dbReference type="PROSITE" id="PS50949"/>
    </source>
</evidence>
<keyword evidence="4" id="KW-0238">DNA-binding</keyword>
<dbReference type="CDD" id="cd07377">
    <property type="entry name" value="WHTH_GntR"/>
    <property type="match status" value="1"/>
</dbReference>
<evidence type="ECO:0000256" key="4">
    <source>
        <dbReference type="ARBA" id="ARBA00023125"/>
    </source>
</evidence>
<keyword evidence="3" id="KW-0805">Transcription regulation</keyword>
<dbReference type="CDD" id="cd00609">
    <property type="entry name" value="AAT_like"/>
    <property type="match status" value="1"/>
</dbReference>
<dbReference type="GO" id="GO:0003677">
    <property type="term" value="F:DNA binding"/>
    <property type="evidence" value="ECO:0007669"/>
    <property type="project" value="UniProtKB-KW"/>
</dbReference>
<dbReference type="SUPFAM" id="SSF46785">
    <property type="entry name" value="Winged helix' DNA-binding domain"/>
    <property type="match status" value="1"/>
</dbReference>
<dbReference type="RefSeq" id="WP_054452253.1">
    <property type="nucleotide sequence ID" value="NZ_LHPH01000001.1"/>
</dbReference>
<evidence type="ECO:0000256" key="2">
    <source>
        <dbReference type="ARBA" id="ARBA00022898"/>
    </source>
</evidence>
<dbReference type="PROSITE" id="PS50949">
    <property type="entry name" value="HTH_GNTR"/>
    <property type="match status" value="1"/>
</dbReference>
<dbReference type="GO" id="GO:0030170">
    <property type="term" value="F:pyridoxal phosphate binding"/>
    <property type="evidence" value="ECO:0007669"/>
    <property type="project" value="InterPro"/>
</dbReference>
<evidence type="ECO:0000256" key="5">
    <source>
        <dbReference type="ARBA" id="ARBA00023163"/>
    </source>
</evidence>
<keyword evidence="8" id="KW-1185">Reference proteome</keyword>
<dbReference type="SMART" id="SM00345">
    <property type="entry name" value="HTH_GNTR"/>
    <property type="match status" value="1"/>
</dbReference>
<dbReference type="PANTHER" id="PTHR46577">
    <property type="entry name" value="HTH-TYPE TRANSCRIPTIONAL REGULATORY PROTEIN GABR"/>
    <property type="match status" value="1"/>
</dbReference>
<evidence type="ECO:0000256" key="3">
    <source>
        <dbReference type="ARBA" id="ARBA00023015"/>
    </source>
</evidence>
<evidence type="ECO:0000313" key="8">
    <source>
        <dbReference type="Proteomes" id="UP000037848"/>
    </source>
</evidence>
<dbReference type="InterPro" id="IPR015424">
    <property type="entry name" value="PyrdxlP-dep_Trfase"/>
</dbReference>
<dbReference type="AlphaFoldDB" id="A0A0N0M1N4"/>
<dbReference type="InterPro" id="IPR015421">
    <property type="entry name" value="PyrdxlP-dep_Trfase_major"/>
</dbReference>
<dbReference type="Gene3D" id="3.40.640.10">
    <property type="entry name" value="Type I PLP-dependent aspartate aminotransferase-like (Major domain)"/>
    <property type="match status" value="1"/>
</dbReference>
<dbReference type="InterPro" id="IPR036388">
    <property type="entry name" value="WH-like_DNA-bd_sf"/>
</dbReference>
<accession>A0A0N0M1N4</accession>
<comment type="caution">
    <text evidence="7">The sequence shown here is derived from an EMBL/GenBank/DDBJ whole genome shotgun (WGS) entry which is preliminary data.</text>
</comment>
<feature type="domain" description="HTH gntR-type" evidence="6">
    <location>
        <begin position="19"/>
        <end position="87"/>
    </location>
</feature>
<organism evidence="7 8">
    <name type="scientific">Pseudoalteromonas porphyrae</name>
    <dbReference type="NCBI Taxonomy" id="187330"/>
    <lineage>
        <taxon>Bacteria</taxon>
        <taxon>Pseudomonadati</taxon>
        <taxon>Pseudomonadota</taxon>
        <taxon>Gammaproteobacteria</taxon>
        <taxon>Alteromonadales</taxon>
        <taxon>Pseudoalteromonadaceae</taxon>
        <taxon>Pseudoalteromonas</taxon>
    </lineage>
</organism>
<dbReference type="PATRIC" id="fig|187330.3.peg.60"/>
<dbReference type="Proteomes" id="UP000037848">
    <property type="component" value="Unassembled WGS sequence"/>
</dbReference>
<dbReference type="Pfam" id="PF00155">
    <property type="entry name" value="Aminotran_1_2"/>
    <property type="match status" value="1"/>
</dbReference>
<dbReference type="OrthoDB" id="9804020at2"/>
<dbReference type="SUPFAM" id="SSF53383">
    <property type="entry name" value="PLP-dependent transferases"/>
    <property type="match status" value="1"/>
</dbReference>
<keyword evidence="2" id="KW-0663">Pyridoxal phosphate</keyword>
<protein>
    <recommendedName>
        <fullName evidence="6">HTH gntR-type domain-containing protein</fullName>
    </recommendedName>
</protein>
<dbReference type="Pfam" id="PF00392">
    <property type="entry name" value="GntR"/>
    <property type="match status" value="1"/>
</dbReference>
<dbReference type="InterPro" id="IPR004839">
    <property type="entry name" value="Aminotransferase_I/II_large"/>
</dbReference>
<dbReference type="PANTHER" id="PTHR46577:SF1">
    <property type="entry name" value="HTH-TYPE TRANSCRIPTIONAL REGULATORY PROTEIN GABR"/>
    <property type="match status" value="1"/>
</dbReference>
<dbReference type="STRING" id="187330.AMS58_06075"/>
<dbReference type="Gene3D" id="1.10.10.10">
    <property type="entry name" value="Winged helix-like DNA-binding domain superfamily/Winged helix DNA-binding domain"/>
    <property type="match status" value="1"/>
</dbReference>
<sequence length="464" mass="52329">MDTIYKPDRALFSNLCDTQPKYRALAALIEHAIDNKMLGFEQKLPAQRLLADSLSVTHGTVTRAYALLEQRGLVTAKLGAGTFVSKVIELSHFEGDTDFASSMQPMMGQQHVMTNALQSLSKDQSALKDVMIYKLNGLTSHQHFFKQWLADKGIDCLNHPLIFTQGAQQGIFTTLATLCESGDTVIAESMCYPGFYHACHSLKLSLAQVNVYNEGIDLAQIEALCKSRTIKAVYITPNCQNPTNICYSSDNLDALLALSRRYNFFIIEDDVNYCLPEHWRLPLWQQAPDRVFYISSFSKYFAGGLRAGYLLPPRLWEQPILKQLHSECWAVSSMNFELIMRAIKSNEFAYNQTKLADEIRYRIEETKKRLKAYEIDAHFASLNVYIPLAPSQNMFEFCGVLKAHKVIVRTLDAFVLDDPTSKANCQNGVRLTLGGPATRAEFDLGITRVEAALKQFNQTFEVVI</sequence>
<gene>
    <name evidence="7" type="ORF">ADS77_00290</name>
</gene>
<dbReference type="InterPro" id="IPR051446">
    <property type="entry name" value="HTH_trans_reg/aminotransferase"/>
</dbReference>
<reference evidence="7 8" key="1">
    <citation type="submission" date="2015-08" db="EMBL/GenBank/DDBJ databases">
        <title>Draft Genome Sequence of Pseudoalteromonas porphyrae UCD-SED14.</title>
        <authorList>
            <person name="Coil D.A."/>
            <person name="Jospin G."/>
            <person name="Lee R.D."/>
            <person name="Eisen J.A."/>
        </authorList>
    </citation>
    <scope>NUCLEOTIDE SEQUENCE [LARGE SCALE GENOMIC DNA]</scope>
    <source>
        <strain evidence="7 8">UCD-SED14</strain>
    </source>
</reference>
<comment type="similarity">
    <text evidence="1">In the C-terminal section; belongs to the class-I pyridoxal-phosphate-dependent aminotransferase family.</text>
</comment>
<keyword evidence="5" id="KW-0804">Transcription</keyword>
<dbReference type="InterPro" id="IPR000524">
    <property type="entry name" value="Tscrpt_reg_HTH_GntR"/>
</dbReference>
<dbReference type="EMBL" id="LHPH01000001">
    <property type="protein sequence ID" value="KPH65418.1"/>
    <property type="molecule type" value="Genomic_DNA"/>
</dbReference>
<name>A0A0N0M1N4_9GAMM</name>
<evidence type="ECO:0000313" key="7">
    <source>
        <dbReference type="EMBL" id="KPH65418.1"/>
    </source>
</evidence>
<dbReference type="InterPro" id="IPR036390">
    <property type="entry name" value="WH_DNA-bd_sf"/>
</dbReference>
<dbReference type="GO" id="GO:0003700">
    <property type="term" value="F:DNA-binding transcription factor activity"/>
    <property type="evidence" value="ECO:0007669"/>
    <property type="project" value="InterPro"/>
</dbReference>
<evidence type="ECO:0000256" key="1">
    <source>
        <dbReference type="ARBA" id="ARBA00005384"/>
    </source>
</evidence>